<protein>
    <submittedName>
        <fullName evidence="2">Uncharacterized protein involved in response to NO</fullName>
    </submittedName>
</protein>
<keyword evidence="1" id="KW-0812">Transmembrane</keyword>
<dbReference type="InterPro" id="IPR010266">
    <property type="entry name" value="NnrS"/>
</dbReference>
<dbReference type="Proteomes" id="UP000192455">
    <property type="component" value="Unassembled WGS sequence"/>
</dbReference>
<feature type="transmembrane region" description="Helical" evidence="1">
    <location>
        <begin position="339"/>
        <end position="357"/>
    </location>
</feature>
<feature type="transmembrane region" description="Helical" evidence="1">
    <location>
        <begin position="148"/>
        <end position="166"/>
    </location>
</feature>
<feature type="transmembrane region" description="Helical" evidence="1">
    <location>
        <begin position="27"/>
        <end position="47"/>
    </location>
</feature>
<dbReference type="AlphaFoldDB" id="A0A1R3WU81"/>
<dbReference type="OrthoDB" id="9770040at2"/>
<keyword evidence="3" id="KW-1185">Reference proteome</keyword>
<sequence length="398" mass="42415">MAEARFRTSRDAGRRGGVFLSLGFRPFFFAAGLFAVLAMAVWILAWHGSEVIAPSMGTRNWHVHEMIFGYGSAVVSGFLFTAVPNWTGRPAVSGSALAGLFLLWLAGRIVLLFPLPPVWVAVIDVIYLPVMALVLAREILGAGNRRNLVVLAPLLLFALANILFHVEVARQGVSGIGMRLGLGGLVFLVMVIGGRIIPAFTRNWLLQRGAARQPAAPGRFDLGALLLGGAALLFWVVQPMGWPAAAVLGLAGVLHLVRLARWCGFATLPSPLLFVLHLGYATVPAGLLLLALAAVQQDFVTEVAALHMFGVGVIGAMTLSVMVRVCLGHTGRPLRSDGWMNAAFGLVFGAALVRVLAPLTGFEGPMIDLAALLWIVAFALFLLRIGPLLFRPRLGGQG</sequence>
<feature type="transmembrane region" description="Helical" evidence="1">
    <location>
        <begin position="272"/>
        <end position="294"/>
    </location>
</feature>
<keyword evidence="1" id="KW-0472">Membrane</keyword>
<accession>A0A1R3WU81</accession>
<gene>
    <name evidence="2" type="ORF">SAMN05421849_1594</name>
</gene>
<evidence type="ECO:0000256" key="1">
    <source>
        <dbReference type="SAM" id="Phobius"/>
    </source>
</evidence>
<feature type="transmembrane region" description="Helical" evidence="1">
    <location>
        <begin position="91"/>
        <end position="111"/>
    </location>
</feature>
<dbReference type="Pfam" id="PF05940">
    <property type="entry name" value="NnrS"/>
    <property type="match status" value="1"/>
</dbReference>
<name>A0A1R3WU81_9RHOB</name>
<evidence type="ECO:0000313" key="2">
    <source>
        <dbReference type="EMBL" id="SIT81992.1"/>
    </source>
</evidence>
<keyword evidence="1" id="KW-1133">Transmembrane helix</keyword>
<feature type="transmembrane region" description="Helical" evidence="1">
    <location>
        <begin position="369"/>
        <end position="390"/>
    </location>
</feature>
<organism evidence="2 3">
    <name type="scientific">Pontibaca methylaminivorans</name>
    <dbReference type="NCBI Taxonomy" id="515897"/>
    <lineage>
        <taxon>Bacteria</taxon>
        <taxon>Pseudomonadati</taxon>
        <taxon>Pseudomonadota</taxon>
        <taxon>Alphaproteobacteria</taxon>
        <taxon>Rhodobacterales</taxon>
        <taxon>Roseobacteraceae</taxon>
        <taxon>Pontibaca</taxon>
    </lineage>
</organism>
<feature type="transmembrane region" description="Helical" evidence="1">
    <location>
        <begin position="218"/>
        <end position="236"/>
    </location>
</feature>
<feature type="transmembrane region" description="Helical" evidence="1">
    <location>
        <begin position="306"/>
        <end position="327"/>
    </location>
</feature>
<proteinExistence type="predicted"/>
<feature type="transmembrane region" description="Helical" evidence="1">
    <location>
        <begin position="178"/>
        <end position="197"/>
    </location>
</feature>
<dbReference type="RefSeq" id="WP_076649282.1">
    <property type="nucleotide sequence ID" value="NZ_FTPS01000001.1"/>
</dbReference>
<dbReference type="EMBL" id="FTPS01000001">
    <property type="protein sequence ID" value="SIT81992.1"/>
    <property type="molecule type" value="Genomic_DNA"/>
</dbReference>
<evidence type="ECO:0000313" key="3">
    <source>
        <dbReference type="Proteomes" id="UP000192455"/>
    </source>
</evidence>
<feature type="transmembrane region" description="Helical" evidence="1">
    <location>
        <begin position="242"/>
        <end position="260"/>
    </location>
</feature>
<dbReference type="STRING" id="515897.SAMN05421849_1594"/>
<reference evidence="2 3" key="1">
    <citation type="submission" date="2017-01" db="EMBL/GenBank/DDBJ databases">
        <authorList>
            <person name="Mah S.A."/>
            <person name="Swanson W.J."/>
            <person name="Moy G.W."/>
            <person name="Vacquier V.D."/>
        </authorList>
    </citation>
    <scope>NUCLEOTIDE SEQUENCE [LARGE SCALE GENOMIC DNA]</scope>
    <source>
        <strain evidence="2 3">DSM 21219</strain>
    </source>
</reference>
<feature type="transmembrane region" description="Helical" evidence="1">
    <location>
        <begin position="67"/>
        <end position="84"/>
    </location>
</feature>
<feature type="transmembrane region" description="Helical" evidence="1">
    <location>
        <begin position="117"/>
        <end position="136"/>
    </location>
</feature>